<evidence type="ECO:0000313" key="3">
    <source>
        <dbReference type="Proteomes" id="UP001199106"/>
    </source>
</evidence>
<comment type="caution">
    <text evidence="2">The sequence shown here is derived from an EMBL/GenBank/DDBJ whole genome shotgun (WGS) entry which is preliminary data.</text>
</comment>
<evidence type="ECO:0000313" key="2">
    <source>
        <dbReference type="EMBL" id="KAG9186869.1"/>
    </source>
</evidence>
<dbReference type="PANTHER" id="PTHR37015:SF2">
    <property type="entry name" value="REVERSE TRANSCRIPTASE DOMAIN-CONTAINING PROTEIN"/>
    <property type="match status" value="1"/>
</dbReference>
<dbReference type="EMBL" id="JAANER010000008">
    <property type="protein sequence ID" value="KAG9186869.1"/>
    <property type="molecule type" value="Genomic_DNA"/>
</dbReference>
<feature type="compositionally biased region" description="Acidic residues" evidence="1">
    <location>
        <begin position="171"/>
        <end position="184"/>
    </location>
</feature>
<keyword evidence="3" id="KW-1185">Reference proteome</keyword>
<dbReference type="Proteomes" id="UP001199106">
    <property type="component" value="Unassembled WGS sequence"/>
</dbReference>
<evidence type="ECO:0000256" key="1">
    <source>
        <dbReference type="SAM" id="MobiDB-lite"/>
    </source>
</evidence>
<feature type="region of interest" description="Disordered" evidence="1">
    <location>
        <begin position="155"/>
        <end position="200"/>
    </location>
</feature>
<gene>
    <name evidence="2" type="ORF">G6011_09977</name>
</gene>
<dbReference type="AlphaFoldDB" id="A0AAD4I8J4"/>
<accession>A0AAD4I8J4</accession>
<feature type="compositionally biased region" description="Basic and acidic residues" evidence="1">
    <location>
        <begin position="160"/>
        <end position="170"/>
    </location>
</feature>
<reference evidence="2" key="1">
    <citation type="submission" date="2021-07" db="EMBL/GenBank/DDBJ databases">
        <title>Genome Resource of American Ginseng Black Spot Pathogen Alternaria panax.</title>
        <authorList>
            <person name="Qiu C."/>
            <person name="Wang W."/>
            <person name="Liu Z."/>
        </authorList>
    </citation>
    <scope>NUCLEOTIDE SEQUENCE</scope>
    <source>
        <strain evidence="2">BNCC115425</strain>
    </source>
</reference>
<proteinExistence type="predicted"/>
<name>A0AAD4I8J4_9PLEO</name>
<sequence>MVNTYGVCEAFIANDFTDVILAELCDILNVRMAALDRWTWGPYVLLEQRRKINGGFSIHFDLDLLQAIFLHFIGVKWSVFFESAFLDMHKHVAWKRNFTEISKTEKLRREYFLGDRGIQIHSFVERKRESIHRNKYFAHQLLDYDPQQIEAGEGEEEAEYKDYVASKQESESMEDDEEFEDDSDSYSAGDEEYRRQPKKPIQAKQSLLHLVSTEIVLNTRLHGQLYCLHTTFDSWNPLLPHQTIYTVLDVFGVSEKWQNFFAHYLQAPLKFMDDPSSEPRLRRRGMPGSHTLSDTLGETVLFCLDFAVNQATGGQIYTVSVTTSGSGTRIMILY</sequence>
<protein>
    <submittedName>
        <fullName evidence="2">Uncharacterized protein</fullName>
    </submittedName>
</protein>
<dbReference type="PANTHER" id="PTHR37015">
    <property type="entry name" value="REVERSE TRANSCRIPTASE DOMAIN-CONTAINING PROTEIN"/>
    <property type="match status" value="1"/>
</dbReference>
<organism evidence="2 3">
    <name type="scientific">Alternaria panax</name>
    <dbReference type="NCBI Taxonomy" id="48097"/>
    <lineage>
        <taxon>Eukaryota</taxon>
        <taxon>Fungi</taxon>
        <taxon>Dikarya</taxon>
        <taxon>Ascomycota</taxon>
        <taxon>Pezizomycotina</taxon>
        <taxon>Dothideomycetes</taxon>
        <taxon>Pleosporomycetidae</taxon>
        <taxon>Pleosporales</taxon>
        <taxon>Pleosporineae</taxon>
        <taxon>Pleosporaceae</taxon>
        <taxon>Alternaria</taxon>
        <taxon>Alternaria sect. Panax</taxon>
    </lineage>
</organism>